<dbReference type="AlphaFoldDB" id="A0A448WJF9"/>
<reference evidence="1" key="1">
    <citation type="submission" date="2018-11" db="EMBL/GenBank/DDBJ databases">
        <authorList>
            <consortium name="Pathogen Informatics"/>
        </authorList>
    </citation>
    <scope>NUCLEOTIDE SEQUENCE</scope>
</reference>
<comment type="caution">
    <text evidence="1">The sequence shown here is derived from an EMBL/GenBank/DDBJ whole genome shotgun (WGS) entry which is preliminary data.</text>
</comment>
<gene>
    <name evidence="1" type="ORF">PXEA_LOCUS6701</name>
</gene>
<organism evidence="1 2">
    <name type="scientific">Protopolystoma xenopodis</name>
    <dbReference type="NCBI Taxonomy" id="117903"/>
    <lineage>
        <taxon>Eukaryota</taxon>
        <taxon>Metazoa</taxon>
        <taxon>Spiralia</taxon>
        <taxon>Lophotrochozoa</taxon>
        <taxon>Platyhelminthes</taxon>
        <taxon>Monogenea</taxon>
        <taxon>Polyopisthocotylea</taxon>
        <taxon>Polystomatidea</taxon>
        <taxon>Polystomatidae</taxon>
        <taxon>Protopolystoma</taxon>
    </lineage>
</organism>
<accession>A0A448WJF9</accession>
<proteinExistence type="predicted"/>
<sequence>MKNDMSTRFFRQHTLASSHSRVQKCVLIVFVCTANSDTNEGITRHHYQQTCPILQTSEHPSQRQNMEASFAGWAGDLHTIGTSFFWQVIGAKWKTCAMKWAKRAINSKTQISETRRS</sequence>
<dbReference type="EMBL" id="CAAALY010017229">
    <property type="protein sequence ID" value="VEL13261.1"/>
    <property type="molecule type" value="Genomic_DNA"/>
</dbReference>
<name>A0A448WJF9_9PLAT</name>
<evidence type="ECO:0000313" key="2">
    <source>
        <dbReference type="Proteomes" id="UP000784294"/>
    </source>
</evidence>
<evidence type="ECO:0000313" key="1">
    <source>
        <dbReference type="EMBL" id="VEL13261.1"/>
    </source>
</evidence>
<dbReference type="Proteomes" id="UP000784294">
    <property type="component" value="Unassembled WGS sequence"/>
</dbReference>
<keyword evidence="2" id="KW-1185">Reference proteome</keyword>
<protein>
    <submittedName>
        <fullName evidence="1">Uncharacterized protein</fullName>
    </submittedName>
</protein>